<feature type="compositionally biased region" description="Basic residues" evidence="6">
    <location>
        <begin position="313"/>
        <end position="322"/>
    </location>
</feature>
<feature type="region of interest" description="Disordered" evidence="6">
    <location>
        <begin position="250"/>
        <end position="322"/>
    </location>
</feature>
<dbReference type="InterPro" id="IPR010487">
    <property type="entry name" value="NGRN/Rrg9"/>
</dbReference>
<dbReference type="PANTHER" id="PTHR13475">
    <property type="entry name" value="NEUGRIN"/>
    <property type="match status" value="1"/>
</dbReference>
<dbReference type="Pfam" id="PF06413">
    <property type="entry name" value="Neugrin"/>
    <property type="match status" value="1"/>
</dbReference>
<feature type="compositionally biased region" description="Basic and acidic residues" evidence="6">
    <location>
        <begin position="289"/>
        <end position="302"/>
    </location>
</feature>
<evidence type="ECO:0000256" key="1">
    <source>
        <dbReference type="ARBA" id="ARBA00003548"/>
    </source>
</evidence>
<keyword evidence="5" id="KW-0809">Transit peptide</keyword>
<organism evidence="7 8">
    <name type="scientific">Cephalotrichum gorgonifer</name>
    <dbReference type="NCBI Taxonomy" id="2041049"/>
    <lineage>
        <taxon>Eukaryota</taxon>
        <taxon>Fungi</taxon>
        <taxon>Dikarya</taxon>
        <taxon>Ascomycota</taxon>
        <taxon>Pezizomycotina</taxon>
        <taxon>Sordariomycetes</taxon>
        <taxon>Hypocreomycetidae</taxon>
        <taxon>Microascales</taxon>
        <taxon>Microascaceae</taxon>
        <taxon>Cephalotrichum</taxon>
    </lineage>
</organism>
<dbReference type="GO" id="GO:0005634">
    <property type="term" value="C:nucleus"/>
    <property type="evidence" value="ECO:0007669"/>
    <property type="project" value="TreeGrafter"/>
</dbReference>
<feature type="compositionally biased region" description="Gly residues" evidence="6">
    <location>
        <begin position="255"/>
        <end position="288"/>
    </location>
</feature>
<name>A0AAE8SWC5_9PEZI</name>
<dbReference type="AlphaFoldDB" id="A0AAE8SWC5"/>
<dbReference type="EMBL" id="ONZQ02000008">
    <property type="protein sequence ID" value="SPO03479.1"/>
    <property type="molecule type" value="Genomic_DNA"/>
</dbReference>
<feature type="region of interest" description="Disordered" evidence="6">
    <location>
        <begin position="24"/>
        <end position="131"/>
    </location>
</feature>
<comment type="similarity">
    <text evidence="3">Belongs to the RRG9 family.</text>
</comment>
<accession>A0AAE8SWC5</accession>
<dbReference type="GO" id="GO:0005739">
    <property type="term" value="C:mitochondrion"/>
    <property type="evidence" value="ECO:0007669"/>
    <property type="project" value="UniProtKB-SubCell"/>
</dbReference>
<evidence type="ECO:0000256" key="6">
    <source>
        <dbReference type="SAM" id="MobiDB-lite"/>
    </source>
</evidence>
<comment type="caution">
    <text evidence="7">The sequence shown here is derived from an EMBL/GenBank/DDBJ whole genome shotgun (WGS) entry which is preliminary data.</text>
</comment>
<evidence type="ECO:0000313" key="8">
    <source>
        <dbReference type="Proteomes" id="UP001187682"/>
    </source>
</evidence>
<dbReference type="Proteomes" id="UP001187682">
    <property type="component" value="Unassembled WGS sequence"/>
</dbReference>
<comment type="function">
    <text evidence="1">Required for respiratory activity and maintenance and expression of the mitochondrial genome.</text>
</comment>
<evidence type="ECO:0000256" key="4">
    <source>
        <dbReference type="ARBA" id="ARBA00013566"/>
    </source>
</evidence>
<evidence type="ECO:0000313" key="7">
    <source>
        <dbReference type="EMBL" id="SPO03479.1"/>
    </source>
</evidence>
<keyword evidence="8" id="KW-1185">Reference proteome</keyword>
<protein>
    <recommendedName>
        <fullName evidence="4">Required for respiratory growth protein 9, mitochondrial</fullName>
    </recommendedName>
</protein>
<feature type="compositionally biased region" description="Polar residues" evidence="6">
    <location>
        <begin position="81"/>
        <end position="96"/>
    </location>
</feature>
<dbReference type="PANTHER" id="PTHR13475:SF3">
    <property type="entry name" value="NEUGRIN"/>
    <property type="match status" value="1"/>
</dbReference>
<evidence type="ECO:0000256" key="5">
    <source>
        <dbReference type="ARBA" id="ARBA00022946"/>
    </source>
</evidence>
<evidence type="ECO:0000256" key="3">
    <source>
        <dbReference type="ARBA" id="ARBA00010895"/>
    </source>
</evidence>
<gene>
    <name evidence="7" type="ORF">DNG_06162</name>
</gene>
<reference evidence="7" key="1">
    <citation type="submission" date="2018-03" db="EMBL/GenBank/DDBJ databases">
        <authorList>
            <person name="Guldener U."/>
        </authorList>
    </citation>
    <scope>NUCLEOTIDE SEQUENCE</scope>
</reference>
<sequence>MACHCRASLRAALTLTRPRISPPQIRSAAALFAPTPLRTLSTSPESSSTTTSSPSSDSPSRPDETTTDNLSKPARKDTNHLNKPSQSARAPNTSDTPKPRRRRTIATTPSWRAKQDAALDAPPDADVDVDPKPAKQTWQAQKAALAKKFPLGWSPPKRLSPDALSGLRALHAQFPETYTTPALADLFGISPEAVRRILKSKWSPEAGEEEEERRERWVRRGVRVWEGLSAKGMKVPRRWREEGVVSRAGPVRAGARGGGRGSLEVIGGRGVRTGGGGGWEGASEGNGGQREREREREERDTQAEGGGSSAVIARRRISGRII</sequence>
<feature type="compositionally biased region" description="Low complexity" evidence="6">
    <location>
        <begin position="34"/>
        <end position="59"/>
    </location>
</feature>
<evidence type="ECO:0000256" key="2">
    <source>
        <dbReference type="ARBA" id="ARBA00004173"/>
    </source>
</evidence>
<comment type="subcellular location">
    <subcellularLocation>
        <location evidence="2">Mitochondrion</location>
    </subcellularLocation>
</comment>
<proteinExistence type="inferred from homology"/>